<evidence type="ECO:0008006" key="3">
    <source>
        <dbReference type="Google" id="ProtNLM"/>
    </source>
</evidence>
<keyword evidence="2" id="KW-1185">Reference proteome</keyword>
<name>A0ABQ5R5S9_9ACTN</name>
<gene>
    <name evidence="1" type="ORF">Pa4123_69990</name>
</gene>
<comment type="caution">
    <text evidence="1">The sequence shown here is derived from an EMBL/GenBank/DDBJ whole genome shotgun (WGS) entry which is preliminary data.</text>
</comment>
<evidence type="ECO:0000313" key="2">
    <source>
        <dbReference type="Proteomes" id="UP001144280"/>
    </source>
</evidence>
<evidence type="ECO:0000313" key="1">
    <source>
        <dbReference type="EMBL" id="GLI01723.1"/>
    </source>
</evidence>
<dbReference type="EMBL" id="BSDI01000049">
    <property type="protein sequence ID" value="GLI01723.1"/>
    <property type="molecule type" value="Genomic_DNA"/>
</dbReference>
<dbReference type="RefSeq" id="WP_281902977.1">
    <property type="nucleotide sequence ID" value="NZ_BSDI01000049.1"/>
</dbReference>
<protein>
    <recommendedName>
        <fullName evidence="3">Transposase IS701-like DDE domain-containing protein</fullName>
    </recommendedName>
</protein>
<accession>A0ABQ5R5S9</accession>
<proteinExistence type="predicted"/>
<reference evidence="1" key="1">
    <citation type="submission" date="2022-12" db="EMBL/GenBank/DDBJ databases">
        <title>New Phytohabitans aurantiacus sp. RD004123 nov., an actinomycete isolated from soil.</title>
        <authorList>
            <person name="Triningsih D.W."/>
            <person name="Harunari E."/>
            <person name="Igarashi Y."/>
        </authorList>
    </citation>
    <scope>NUCLEOTIDE SEQUENCE</scope>
    <source>
        <strain evidence="1">RD004123</strain>
    </source>
</reference>
<organism evidence="1 2">
    <name type="scientific">Phytohabitans aurantiacus</name>
    <dbReference type="NCBI Taxonomy" id="3016789"/>
    <lineage>
        <taxon>Bacteria</taxon>
        <taxon>Bacillati</taxon>
        <taxon>Actinomycetota</taxon>
        <taxon>Actinomycetes</taxon>
        <taxon>Micromonosporales</taxon>
        <taxon>Micromonosporaceae</taxon>
    </lineage>
</organism>
<dbReference type="Proteomes" id="UP001144280">
    <property type="component" value="Unassembled WGS sequence"/>
</dbReference>
<sequence length="59" mass="6507">MIDELGGRGRRAPLIVADCGYADNAEFRALDAWRRALETLEQLGHPDADQARAAINRLS</sequence>